<evidence type="ECO:0000256" key="4">
    <source>
        <dbReference type="ARBA" id="ARBA00022692"/>
    </source>
</evidence>
<keyword evidence="3 9" id="KW-0813">Transport</keyword>
<evidence type="ECO:0000256" key="10">
    <source>
        <dbReference type="RuleBase" id="RU004349"/>
    </source>
</evidence>
<keyword evidence="7 9" id="KW-0811">Translocation</keyword>
<organism evidence="11">
    <name type="scientific">'Neonotonia wightii' little leaf phytoplasma</name>
    <dbReference type="NCBI Taxonomy" id="1535675"/>
    <lineage>
        <taxon>Bacteria</taxon>
        <taxon>Bacillati</taxon>
        <taxon>Mycoplasmatota</taxon>
        <taxon>Mollicutes</taxon>
        <taxon>Acholeplasmatales</taxon>
        <taxon>Acholeplasmataceae</taxon>
        <taxon>Candidatus Phytoplasma</taxon>
    </lineage>
</organism>
<dbReference type="InterPro" id="IPR023201">
    <property type="entry name" value="SecY_dom_sf"/>
</dbReference>
<sequence>MKILVSFIKDKRHIINKIFLTLFIIFIYVIGLKIYIPCIPLNILRFSQIQKALSRDISIFNSYMPIYLLSLGVMPYITSSIIIQIASKIFPSLKEWNEQGSIGKYKINFITRLLTLIIALGQGLSSVIRSRMFDIAQQKFLVLQVVFFLIVGSFICIWLSDLITNKGIGNGVSIFIVISISENLSKSFKYLWLNDNVFSLSKKILISLSFLILLILTIILCSSYLKIPINYATHKKHDKIQNHIPLKINTSGILPIILANTFLNILPTIGAFLSEDNAFKKFTRQLQESQYYYLGLGFFIYLVLILLFSFFSVFIMLDPHEIANHLSKQDAYLDGVKPGQETVYKITQKVFKVTLMGAFSLTMLAALPDIINFLLFNKSDRPSTFNLGGTSLIIVVGVAIEIVQKITTSTNVDKLYNKLF</sequence>
<feature type="transmembrane region" description="Helical" evidence="9">
    <location>
        <begin position="248"/>
        <end position="272"/>
    </location>
</feature>
<feature type="transmembrane region" description="Helical" evidence="9">
    <location>
        <begin position="387"/>
        <end position="404"/>
    </location>
</feature>
<keyword evidence="6 9" id="KW-1133">Transmembrane helix</keyword>
<proteinExistence type="inferred from homology"/>
<dbReference type="EMBL" id="KJ735779">
    <property type="protein sequence ID" value="AIK19288.1"/>
    <property type="molecule type" value="Genomic_DNA"/>
</dbReference>
<dbReference type="NCBIfam" id="TIGR00967">
    <property type="entry name" value="3a0501s007"/>
    <property type="match status" value="1"/>
</dbReference>
<dbReference type="Pfam" id="PF00344">
    <property type="entry name" value="SecY"/>
    <property type="match status" value="1"/>
</dbReference>
<dbReference type="GO" id="GO:0006605">
    <property type="term" value="P:protein targeting"/>
    <property type="evidence" value="ECO:0007669"/>
    <property type="project" value="UniProtKB-UniRule"/>
</dbReference>
<evidence type="ECO:0000256" key="5">
    <source>
        <dbReference type="ARBA" id="ARBA00022927"/>
    </source>
</evidence>
<evidence type="ECO:0000256" key="2">
    <source>
        <dbReference type="ARBA" id="ARBA00005751"/>
    </source>
</evidence>
<evidence type="ECO:0000313" key="11">
    <source>
        <dbReference type="EMBL" id="AIK19288.1"/>
    </source>
</evidence>
<comment type="subunit">
    <text evidence="9">Component of the Sec protein translocase complex. Heterotrimer consisting of SecY, SecE and SecG subunits. The heterotrimers can form oligomers, although 1 heterotrimer is thought to be able to translocate proteins. Interacts with the ribosome. Interacts with SecDF, and other proteins may be involved. Interacts with SecA.</text>
</comment>
<keyword evidence="4 9" id="KW-0812">Transmembrane</keyword>
<gene>
    <name evidence="9 11" type="primary">secY</name>
</gene>
<comment type="subcellular location">
    <subcellularLocation>
        <location evidence="9">Cell membrane</location>
        <topology evidence="9">Multi-pass membrane protein</topology>
    </subcellularLocation>
    <subcellularLocation>
        <location evidence="1">Membrane</location>
        <topology evidence="1">Multi-pass membrane protein</topology>
    </subcellularLocation>
</comment>
<dbReference type="PANTHER" id="PTHR10906">
    <property type="entry name" value="SECY/SEC61-ALPHA FAMILY MEMBER"/>
    <property type="match status" value="1"/>
</dbReference>
<dbReference type="InterPro" id="IPR030659">
    <property type="entry name" value="SecY_CS"/>
</dbReference>
<feature type="transmembrane region" description="Helical" evidence="9">
    <location>
        <begin position="353"/>
        <end position="375"/>
    </location>
</feature>
<dbReference type="InterPro" id="IPR026593">
    <property type="entry name" value="SecY"/>
</dbReference>
<dbReference type="HAMAP" id="MF_01465">
    <property type="entry name" value="SecY"/>
    <property type="match status" value="1"/>
</dbReference>
<dbReference type="GO" id="GO:0065002">
    <property type="term" value="P:intracellular protein transmembrane transport"/>
    <property type="evidence" value="ECO:0007669"/>
    <property type="project" value="UniProtKB-UniRule"/>
</dbReference>
<dbReference type="PRINTS" id="PR00303">
    <property type="entry name" value="SECYTRNLCASE"/>
</dbReference>
<evidence type="ECO:0000256" key="7">
    <source>
        <dbReference type="ARBA" id="ARBA00023010"/>
    </source>
</evidence>
<keyword evidence="9" id="KW-1003">Cell membrane</keyword>
<dbReference type="PROSITE" id="PS00756">
    <property type="entry name" value="SECY_2"/>
    <property type="match status" value="1"/>
</dbReference>
<evidence type="ECO:0000256" key="1">
    <source>
        <dbReference type="ARBA" id="ARBA00004141"/>
    </source>
</evidence>
<feature type="transmembrane region" description="Helical" evidence="9">
    <location>
        <begin position="292"/>
        <end position="317"/>
    </location>
</feature>
<feature type="transmembrane region" description="Helical" evidence="9">
    <location>
        <begin position="167"/>
        <end position="184"/>
    </location>
</feature>
<comment type="function">
    <text evidence="9">The central subunit of the protein translocation channel SecYEG. Consists of two halves formed by TMs 1-5 and 6-10. These two domains form a lateral gate at the front which open onto the bilayer between TMs 2 and 7, and are clamped together by SecE at the back. The channel is closed by both a pore ring composed of hydrophobic SecY resides and a short helix (helix 2A) on the extracellular side of the membrane which forms a plug. The plug probably moves laterally to allow the channel to open. The ring and the pore may move independently.</text>
</comment>
<dbReference type="SUPFAM" id="SSF103491">
    <property type="entry name" value="Preprotein translocase SecY subunit"/>
    <property type="match status" value="1"/>
</dbReference>
<evidence type="ECO:0000256" key="9">
    <source>
        <dbReference type="HAMAP-Rule" id="MF_01465"/>
    </source>
</evidence>
<reference evidence="11" key="1">
    <citation type="submission" date="2014-04" db="EMBL/GenBank/DDBJ databases">
        <title>Multi-locus sequences of phytopalsmas associated with phytoplasma deseases in Yuanmou county of Yunnan province.</title>
        <authorList>
            <person name="Shi M.C."/>
            <person name="Cai H."/>
        </authorList>
    </citation>
    <scope>NUCLEOTIDE SEQUENCE</scope>
    <source>
        <strain evidence="11">NBLL-YNym</strain>
    </source>
</reference>
<dbReference type="Gene3D" id="1.10.3370.10">
    <property type="entry name" value="SecY subunit domain"/>
    <property type="match status" value="1"/>
</dbReference>
<feature type="transmembrane region" description="Helical" evidence="9">
    <location>
        <begin position="107"/>
        <end position="128"/>
    </location>
</feature>
<dbReference type="GO" id="GO:0005886">
    <property type="term" value="C:plasma membrane"/>
    <property type="evidence" value="ECO:0007669"/>
    <property type="project" value="UniProtKB-SubCell"/>
</dbReference>
<comment type="similarity">
    <text evidence="2 9 10">Belongs to the SecY/SEC61-alpha family.</text>
</comment>
<keyword evidence="5 9" id="KW-0653">Protein transport</keyword>
<feature type="transmembrane region" description="Helical" evidence="9">
    <location>
        <begin position="140"/>
        <end position="160"/>
    </location>
</feature>
<dbReference type="InterPro" id="IPR002208">
    <property type="entry name" value="SecY/SEC61-alpha"/>
</dbReference>
<keyword evidence="8 9" id="KW-0472">Membrane</keyword>
<evidence type="ECO:0000256" key="3">
    <source>
        <dbReference type="ARBA" id="ARBA00022448"/>
    </source>
</evidence>
<protein>
    <recommendedName>
        <fullName evidence="9">Protein translocase subunit SecY</fullName>
    </recommendedName>
</protein>
<dbReference type="PIRSF" id="PIRSF004557">
    <property type="entry name" value="SecY"/>
    <property type="match status" value="1"/>
</dbReference>
<dbReference type="AlphaFoldDB" id="A0A076V2Q5"/>
<evidence type="ECO:0000256" key="8">
    <source>
        <dbReference type="ARBA" id="ARBA00023136"/>
    </source>
</evidence>
<dbReference type="GO" id="GO:0043952">
    <property type="term" value="P:protein transport by the Sec complex"/>
    <property type="evidence" value="ECO:0007669"/>
    <property type="project" value="UniProtKB-UniRule"/>
</dbReference>
<feature type="transmembrane region" description="Helical" evidence="9">
    <location>
        <begin position="204"/>
        <end position="227"/>
    </location>
</feature>
<name>A0A076V2Q5_9MOLU</name>
<feature type="transmembrane region" description="Helical" evidence="9">
    <location>
        <begin position="64"/>
        <end position="86"/>
    </location>
</feature>
<feature type="transmembrane region" description="Helical" evidence="9">
    <location>
        <begin position="20"/>
        <end position="44"/>
    </location>
</feature>
<evidence type="ECO:0000256" key="6">
    <source>
        <dbReference type="ARBA" id="ARBA00022989"/>
    </source>
</evidence>
<accession>A0A076V2Q5</accession>